<feature type="compositionally biased region" description="Acidic residues" evidence="2">
    <location>
        <begin position="282"/>
        <end position="295"/>
    </location>
</feature>
<reference evidence="5 6" key="1">
    <citation type="journal article" date="2020" name="BMC Genomics">
        <title>Correction to: Identification and distribution of gene clusters required for synthesis of sphingolipid metabolism inhibitors in diverse species of the filamentous fungus Fusarium.</title>
        <authorList>
            <person name="Kim H.S."/>
            <person name="Lohmar J.M."/>
            <person name="Busman M."/>
            <person name="Brown D.W."/>
            <person name="Naumann T.A."/>
            <person name="Divon H.H."/>
            <person name="Lysoe E."/>
            <person name="Uhlig S."/>
            <person name="Proctor R.H."/>
        </authorList>
    </citation>
    <scope>NUCLEOTIDE SEQUENCE [LARGE SCALE GENOMIC DNA]</scope>
    <source>
        <strain evidence="5 6">NRRL 25214</strain>
    </source>
</reference>
<dbReference type="PANTHER" id="PTHR10039:SF5">
    <property type="entry name" value="NACHT DOMAIN-CONTAINING PROTEIN"/>
    <property type="match status" value="1"/>
</dbReference>
<evidence type="ECO:0000313" key="5">
    <source>
        <dbReference type="EMBL" id="KAF5235733.1"/>
    </source>
</evidence>
<keyword evidence="1" id="KW-0677">Repeat</keyword>
<dbReference type="Gene3D" id="3.40.50.300">
    <property type="entry name" value="P-loop containing nucleotide triphosphate hydrolases"/>
    <property type="match status" value="1"/>
</dbReference>
<feature type="compositionally biased region" description="Acidic residues" evidence="2">
    <location>
        <begin position="306"/>
        <end position="326"/>
    </location>
</feature>
<organism evidence="5 6">
    <name type="scientific">Fusarium anthophilum</name>
    <dbReference type="NCBI Taxonomy" id="48485"/>
    <lineage>
        <taxon>Eukaryota</taxon>
        <taxon>Fungi</taxon>
        <taxon>Dikarya</taxon>
        <taxon>Ascomycota</taxon>
        <taxon>Pezizomycotina</taxon>
        <taxon>Sordariomycetes</taxon>
        <taxon>Hypocreomycetidae</taxon>
        <taxon>Hypocreales</taxon>
        <taxon>Nectriaceae</taxon>
        <taxon>Fusarium</taxon>
        <taxon>Fusarium fujikuroi species complex</taxon>
    </lineage>
</organism>
<evidence type="ECO:0000313" key="6">
    <source>
        <dbReference type="Proteomes" id="UP000573603"/>
    </source>
</evidence>
<accession>A0A8H4YWW4</accession>
<dbReference type="InterPro" id="IPR056884">
    <property type="entry name" value="NPHP3-like_N"/>
</dbReference>
<feature type="domain" description="Nephrocystin 3-like N-terminal" evidence="3">
    <location>
        <begin position="349"/>
        <end position="510"/>
    </location>
</feature>
<dbReference type="InterPro" id="IPR027417">
    <property type="entry name" value="P-loop_NTPase"/>
</dbReference>
<dbReference type="SUPFAM" id="SSF52540">
    <property type="entry name" value="P-loop containing nucleoside triphosphate hydrolases"/>
    <property type="match status" value="1"/>
</dbReference>
<dbReference type="PANTHER" id="PTHR10039">
    <property type="entry name" value="AMELOGENIN"/>
    <property type="match status" value="1"/>
</dbReference>
<keyword evidence="6" id="KW-1185">Reference proteome</keyword>
<dbReference type="AlphaFoldDB" id="A0A8H4YWW4"/>
<dbReference type="Proteomes" id="UP000573603">
    <property type="component" value="Unassembled WGS sequence"/>
</dbReference>
<name>A0A8H4YWW4_9HYPO</name>
<dbReference type="EMBL" id="JABEVY010000343">
    <property type="protein sequence ID" value="KAF5235733.1"/>
    <property type="molecule type" value="Genomic_DNA"/>
</dbReference>
<gene>
    <name evidence="5" type="ORF">FANTH_11613</name>
</gene>
<dbReference type="Pfam" id="PF25053">
    <property type="entry name" value="DUF7791"/>
    <property type="match status" value="1"/>
</dbReference>
<evidence type="ECO:0008006" key="7">
    <source>
        <dbReference type="Google" id="ProtNLM"/>
    </source>
</evidence>
<comment type="caution">
    <text evidence="5">The sequence shown here is derived from an EMBL/GenBank/DDBJ whole genome shotgun (WGS) entry which is preliminary data.</text>
</comment>
<evidence type="ECO:0000256" key="2">
    <source>
        <dbReference type="SAM" id="MobiDB-lite"/>
    </source>
</evidence>
<protein>
    <recommendedName>
        <fullName evidence="7">NACHT domain-containing protein</fullName>
    </recommendedName>
</protein>
<feature type="region of interest" description="Disordered" evidence="2">
    <location>
        <begin position="271"/>
        <end position="327"/>
    </location>
</feature>
<proteinExistence type="predicted"/>
<sequence>MLTGFEALGAASAVLQVVSFATSITAACKEAYDGATTSDDDLHRHAKQMSEAIDRLKSRCGQMTNTNASFRNPELNTISQDCSDAAKELEKQVSYVTSLQARGDIGKAFRKAFRTFRRKKKLEDLERSLSRYKQLIDIELKSHLCSRNEAVRLQQESAFQKLDTDVQSLVNQLAQGLTDVKVLFQQEHSKTRTAITQETARAEVAINSHTDSQLLEMMATAETKKKCEIFLQSLKAPRMNQRYTDIMDSEDASFKQVFATYEEMIDIYYGDLDGNGHPTDNSDPENDDNSQDEVDSGDHDGPQDGNDLEDDDTDDDTGGIDSEGYEFSEASSDPAYMSDMDNIHDSWFSFNSWLKSDDKLFYILGKPGSGKSTLVKFVLNQDQTKDLIKEWSSNAIILSHFFWKIGSEEQNSIKGLWCSLLYKRLKDQQHLISTILEHFSHLSLHSEYHDWSIKDLQDVWTCVASLDPRPICVFVDGLDEIRNEDGFTQLVQAIQSISRIPRTKLCVSTRPEAQIMRWIKSTKAAGILLEELTRFDMLVFVQQRFCQVSSSSRLCQGCYERLSQELVDKAEGVFLWLYLATSSIIDGIENQDTEDMITARLDGLPVGLEKLYIEMWERLNAKSTVYRELARRYFRYILHGSMHEIEIELGLRRIGFFFPLILEIACAEDLEIQERLLIHRGAIGAAEIVRICHETMASMNIRCAGLLETGPLESSNFSYYELELLGHNATAFCEAFGGVKFIHRTAHDFLTDTEAGQGILGREPLSDYPSQARLLKGAICMVIVVAAEWNVPCRSDDIIEQITDFATRWGREGLQLAVEMLNIVRPIFDEHLVMSEKNFYTFGLCRTMPRRPFLSYLISDSLYDDYVISCLKDGCSASMATRIMREGWRPESNVKLPKRAFDALIVLGADPHIYGVCGDSPRGMPFVREGTAFTNLLMSFLVSPKTGIESEETQSFGNRSNEPMTKPACEILAMALYMAKTCQNLNAEVAVFASSSGAERMKTMTIQQWMREFKRLACQSNFVVYEVNLQFLLLYLISNIGGNLAEGVLASLQARDVLLKFNNPSVKVRYFRGPDLTSNRLEQDVSSPLILQRTLTQTPSLSRRDIEHLFDTELGGHSQVSFMSHEVQTQLETLNQCLRNLKVEAVHVEDMMTTLAAGNLGICTYEKTGILEPSDDIRRENWRPGTLWNLFPSARGQLAAAAEAIE</sequence>
<dbReference type="InterPro" id="IPR056693">
    <property type="entry name" value="DUF7791"/>
</dbReference>
<evidence type="ECO:0000256" key="1">
    <source>
        <dbReference type="ARBA" id="ARBA00022737"/>
    </source>
</evidence>
<feature type="domain" description="DUF7791" evidence="4">
    <location>
        <begin position="625"/>
        <end position="780"/>
    </location>
</feature>
<dbReference type="Pfam" id="PF24883">
    <property type="entry name" value="NPHP3_N"/>
    <property type="match status" value="1"/>
</dbReference>
<evidence type="ECO:0000259" key="4">
    <source>
        <dbReference type="Pfam" id="PF25053"/>
    </source>
</evidence>
<evidence type="ECO:0000259" key="3">
    <source>
        <dbReference type="Pfam" id="PF24883"/>
    </source>
</evidence>